<feature type="domain" description="Nudix hydrolase" evidence="1">
    <location>
        <begin position="10"/>
        <end position="58"/>
    </location>
</feature>
<evidence type="ECO:0000259" key="1">
    <source>
        <dbReference type="Pfam" id="PF00293"/>
    </source>
</evidence>
<protein>
    <recommendedName>
        <fullName evidence="1">Nudix hydrolase domain-containing protein</fullName>
    </recommendedName>
</protein>
<name>X1VA77_9ZZZZ</name>
<accession>X1VA77</accession>
<sequence length="59" mass="6660">MPAVNIQHFVVRVYGLIINDKKEVLLTDEYQLGMKMTKFPGGGLEFGEGPVDCIKREAY</sequence>
<comment type="caution">
    <text evidence="2">The sequence shown here is derived from an EMBL/GenBank/DDBJ whole genome shotgun (WGS) entry which is preliminary data.</text>
</comment>
<reference evidence="2" key="1">
    <citation type="journal article" date="2014" name="Front. Microbiol.">
        <title>High frequency of phylogenetically diverse reductive dehalogenase-homologous genes in deep subseafloor sedimentary metagenomes.</title>
        <authorList>
            <person name="Kawai M."/>
            <person name="Futagami T."/>
            <person name="Toyoda A."/>
            <person name="Takaki Y."/>
            <person name="Nishi S."/>
            <person name="Hori S."/>
            <person name="Arai W."/>
            <person name="Tsubouchi T."/>
            <person name="Morono Y."/>
            <person name="Uchiyama I."/>
            <person name="Ito T."/>
            <person name="Fujiyama A."/>
            <person name="Inagaki F."/>
            <person name="Takami H."/>
        </authorList>
    </citation>
    <scope>NUCLEOTIDE SEQUENCE</scope>
    <source>
        <strain evidence="2">Expedition CK06-06</strain>
    </source>
</reference>
<dbReference type="SUPFAM" id="SSF55811">
    <property type="entry name" value="Nudix"/>
    <property type="match status" value="1"/>
</dbReference>
<proteinExistence type="predicted"/>
<feature type="non-terminal residue" evidence="2">
    <location>
        <position position="59"/>
    </location>
</feature>
<dbReference type="AlphaFoldDB" id="X1VA77"/>
<gene>
    <name evidence="2" type="ORF">S12H4_28378</name>
</gene>
<organism evidence="2">
    <name type="scientific">marine sediment metagenome</name>
    <dbReference type="NCBI Taxonomy" id="412755"/>
    <lineage>
        <taxon>unclassified sequences</taxon>
        <taxon>metagenomes</taxon>
        <taxon>ecological metagenomes</taxon>
    </lineage>
</organism>
<dbReference type="EMBL" id="BARW01016272">
    <property type="protein sequence ID" value="GAJ02545.1"/>
    <property type="molecule type" value="Genomic_DNA"/>
</dbReference>
<evidence type="ECO:0000313" key="2">
    <source>
        <dbReference type="EMBL" id="GAJ02545.1"/>
    </source>
</evidence>
<dbReference type="Pfam" id="PF00293">
    <property type="entry name" value="NUDIX"/>
    <property type="match status" value="1"/>
</dbReference>
<dbReference type="InterPro" id="IPR000086">
    <property type="entry name" value="NUDIX_hydrolase_dom"/>
</dbReference>
<dbReference type="InterPro" id="IPR015797">
    <property type="entry name" value="NUDIX_hydrolase-like_dom_sf"/>
</dbReference>
<dbReference type="Gene3D" id="3.90.79.10">
    <property type="entry name" value="Nucleoside Triphosphate Pyrophosphohydrolase"/>
    <property type="match status" value="1"/>
</dbReference>